<proteinExistence type="inferred from homology"/>
<evidence type="ECO:0000256" key="7">
    <source>
        <dbReference type="PIRSR" id="PIRSR001227-1"/>
    </source>
</evidence>
<dbReference type="Gene3D" id="1.10.439.10">
    <property type="entry name" value="Penicillin Amidohydrolase, domain 1"/>
    <property type="match status" value="1"/>
</dbReference>
<dbReference type="InterPro" id="IPR023343">
    <property type="entry name" value="Penicillin_amidase_dom1"/>
</dbReference>
<gene>
    <name evidence="8" type="ORF">DNK44_24025</name>
</gene>
<dbReference type="EMBL" id="QJUL01000057">
    <property type="protein sequence ID" value="TBU85661.1"/>
    <property type="molecule type" value="Genomic_DNA"/>
</dbReference>
<name>A0A4Q9QT62_9GAMM</name>
<dbReference type="AlphaFoldDB" id="A0A4Q9QT62"/>
<dbReference type="PANTHER" id="PTHR34218">
    <property type="entry name" value="PEPTIDASE S45 PENICILLIN AMIDASE"/>
    <property type="match status" value="1"/>
</dbReference>
<evidence type="ECO:0000256" key="6">
    <source>
        <dbReference type="ARBA" id="ARBA00023145"/>
    </source>
</evidence>
<protein>
    <submittedName>
        <fullName evidence="8">Acylase</fullName>
    </submittedName>
</protein>
<dbReference type="Gene3D" id="1.10.1400.10">
    <property type="match status" value="1"/>
</dbReference>
<keyword evidence="4" id="KW-0574">Periplasm</keyword>
<dbReference type="GO" id="GO:0017000">
    <property type="term" value="P:antibiotic biosynthetic process"/>
    <property type="evidence" value="ECO:0007669"/>
    <property type="project" value="InterPro"/>
</dbReference>
<dbReference type="Gene3D" id="2.30.120.10">
    <property type="match status" value="1"/>
</dbReference>
<reference evidence="8 9" key="1">
    <citation type="submission" date="2018-06" db="EMBL/GenBank/DDBJ databases">
        <title>Three novel Pseudomonas species isolated from symptomatic oak.</title>
        <authorList>
            <person name="Bueno-Gonzalez V."/>
            <person name="Brady C."/>
        </authorList>
    </citation>
    <scope>NUCLEOTIDE SEQUENCE [LARGE SCALE GENOMIC DNA]</scope>
    <source>
        <strain evidence="8 9">P6B</strain>
    </source>
</reference>
<dbReference type="Pfam" id="PF01804">
    <property type="entry name" value="Penicil_amidase"/>
    <property type="match status" value="1"/>
</dbReference>
<dbReference type="GO" id="GO:0016811">
    <property type="term" value="F:hydrolase activity, acting on carbon-nitrogen (but not peptide) bonds, in linear amides"/>
    <property type="evidence" value="ECO:0007669"/>
    <property type="project" value="InterPro"/>
</dbReference>
<evidence type="ECO:0000256" key="4">
    <source>
        <dbReference type="ARBA" id="ARBA00022764"/>
    </source>
</evidence>
<dbReference type="OrthoDB" id="9760084at2"/>
<comment type="subcellular location">
    <subcellularLocation>
        <location evidence="1">Periplasm</location>
    </subcellularLocation>
</comment>
<comment type="similarity">
    <text evidence="2">Belongs to the peptidase S45 family.</text>
</comment>
<evidence type="ECO:0000256" key="3">
    <source>
        <dbReference type="ARBA" id="ARBA00022729"/>
    </source>
</evidence>
<sequence length="747" mass="81962">MSQAGCTRESPGGGEVEIRWTAFGIPHIRASDERGLGYGVGYAYARDNLCLLSDEVLTARGERSRFLGRDGQSSARLDNVSSDLFFTWLNDDSAVDAYWQAQPAPIRQLLSGYAAGFNRYLDDRGAPAACQGAEWVRPLQETDLVRLIRRLMVEGGVGRFAEALLAATPPSASTAEAPGQAASMDLARLQGFAFERGSNAIAVGGQRTENGRGRLLANPHFPWFGALRFYQMHLTIPGKLDVMGASLPGLPLVNIGFNRQLAWTHTVDTSSHFTLHRLALDPDDPERYRVDGTSYPLQRRDLRIQVREADGSLSTQHRVIHESRFGPLLKWPGVADWDRRHAYALQDANLDNTRALQQWYAMNRAGDVQSLREAVQRIQGIPWVNTLAADRRGQALYMNVSVVPNIPRQRLASCIDRDLQAHGLPGVDGSRSDCDWQTDDGAAQPGIIAGTRLPVLLREDYLQNANDSAWMSNPHAPLSGFSPLVSRDGTALGLRTRYALAQLAKQGQAPLSEAFLKGLVDSNRVHAADLLLDDLLQWCHGQGGEAALARACAAMASWDRSAGLDATLGWLYFQAFMLQFQAADQGWRHPFDPQDPLNTPRGIAWQDAEVARALADMLQRAVAQVDALKLAPGVTWGQLQGVERNARRIPVPGGDGHLGIYNAIQSVPQEAGRLQVVGGSSYIQLVSFDERGPVAQGLLAFSQSSDPDSAHFADQTELFARQAWQPLPFTPEQIEADPQLQVLRLRQ</sequence>
<comment type="caution">
    <text evidence="8">The sequence shown here is derived from an EMBL/GenBank/DDBJ whole genome shotgun (WGS) entry which is preliminary data.</text>
</comment>
<dbReference type="InterPro" id="IPR029055">
    <property type="entry name" value="Ntn_hydrolases_N"/>
</dbReference>
<keyword evidence="6" id="KW-0865">Zymogen</keyword>
<dbReference type="Gene3D" id="3.60.20.10">
    <property type="entry name" value="Glutamine Phosphoribosylpyrophosphate, subunit 1, domain 1"/>
    <property type="match status" value="1"/>
</dbReference>
<evidence type="ECO:0000256" key="2">
    <source>
        <dbReference type="ARBA" id="ARBA00006586"/>
    </source>
</evidence>
<dbReference type="InterPro" id="IPR043147">
    <property type="entry name" value="Penicillin_amidase_A-knob"/>
</dbReference>
<dbReference type="PIRSF" id="PIRSF001227">
    <property type="entry name" value="Pen_acylase"/>
    <property type="match status" value="1"/>
</dbReference>
<dbReference type="InterPro" id="IPR043146">
    <property type="entry name" value="Penicillin_amidase_N_B-knob"/>
</dbReference>
<dbReference type="PANTHER" id="PTHR34218:SF3">
    <property type="entry name" value="ACYL-HOMOSERINE LACTONE ACYLASE PVDQ"/>
    <property type="match status" value="1"/>
</dbReference>
<evidence type="ECO:0000256" key="5">
    <source>
        <dbReference type="ARBA" id="ARBA00022801"/>
    </source>
</evidence>
<organism evidence="8 9">
    <name type="scientific">Phytopseudomonas dryadis</name>
    <dbReference type="NCBI Taxonomy" id="2487520"/>
    <lineage>
        <taxon>Bacteria</taxon>
        <taxon>Pseudomonadati</taxon>
        <taxon>Pseudomonadota</taxon>
        <taxon>Gammaproteobacteria</taxon>
        <taxon>Pseudomonadales</taxon>
        <taxon>Pseudomonadaceae</taxon>
        <taxon>Phytopseudomonas</taxon>
    </lineage>
</organism>
<dbReference type="GO" id="GO:0042597">
    <property type="term" value="C:periplasmic space"/>
    <property type="evidence" value="ECO:0007669"/>
    <property type="project" value="UniProtKB-SubCell"/>
</dbReference>
<evidence type="ECO:0000256" key="1">
    <source>
        <dbReference type="ARBA" id="ARBA00004418"/>
    </source>
</evidence>
<dbReference type="InterPro" id="IPR014395">
    <property type="entry name" value="Pen/GL7ACA/AHL_acylase"/>
</dbReference>
<feature type="active site" description="Nucleophile" evidence="7">
    <location>
        <position position="198"/>
    </location>
</feature>
<keyword evidence="5" id="KW-0378">Hydrolase</keyword>
<keyword evidence="3" id="KW-0732">Signal</keyword>
<evidence type="ECO:0000313" key="9">
    <source>
        <dbReference type="Proteomes" id="UP000293172"/>
    </source>
</evidence>
<dbReference type="Proteomes" id="UP000293172">
    <property type="component" value="Unassembled WGS sequence"/>
</dbReference>
<dbReference type="SUPFAM" id="SSF56235">
    <property type="entry name" value="N-terminal nucleophile aminohydrolases (Ntn hydrolases)"/>
    <property type="match status" value="1"/>
</dbReference>
<dbReference type="InterPro" id="IPR002692">
    <property type="entry name" value="S45"/>
</dbReference>
<evidence type="ECO:0000313" key="8">
    <source>
        <dbReference type="EMBL" id="TBU85661.1"/>
    </source>
</evidence>
<accession>A0A4Q9QT62</accession>